<dbReference type="Pfam" id="PF08241">
    <property type="entry name" value="Methyltransf_11"/>
    <property type="match status" value="1"/>
</dbReference>
<organism evidence="2 3">
    <name type="scientific">Acidiferrobacter thiooxydans</name>
    <dbReference type="NCBI Taxonomy" id="163359"/>
    <lineage>
        <taxon>Bacteria</taxon>
        <taxon>Pseudomonadati</taxon>
        <taxon>Pseudomonadota</taxon>
        <taxon>Gammaproteobacteria</taxon>
        <taxon>Acidiferrobacterales</taxon>
        <taxon>Acidiferrobacteraceae</taxon>
        <taxon>Acidiferrobacter</taxon>
    </lineage>
</organism>
<keyword evidence="2" id="KW-0808">Transferase</keyword>
<feature type="domain" description="Methyltransferase type 11" evidence="1">
    <location>
        <begin position="49"/>
        <end position="145"/>
    </location>
</feature>
<accession>A0A368HCU5</accession>
<dbReference type="OrthoDB" id="9772751at2"/>
<protein>
    <submittedName>
        <fullName evidence="2">Class I SAM-dependent methyltransferase</fullName>
    </submittedName>
</protein>
<reference evidence="2 3" key="1">
    <citation type="submission" date="2018-02" db="EMBL/GenBank/DDBJ databases">
        <title>Insights into the biology of acidophilic members of the Acidiferrobacteraceae family derived from comparative genomic analyses.</title>
        <authorList>
            <person name="Issotta F."/>
            <person name="Thyssen C."/>
            <person name="Mena C."/>
            <person name="Moya A."/>
            <person name="Bellenberg S."/>
            <person name="Sproer C."/>
            <person name="Covarrubias P.C."/>
            <person name="Sand W."/>
            <person name="Quatrini R."/>
            <person name="Vera M."/>
        </authorList>
    </citation>
    <scope>NUCLEOTIDE SEQUENCE [LARGE SCALE GENOMIC DNA]</scope>
    <source>
        <strain evidence="3">m-1</strain>
    </source>
</reference>
<comment type="caution">
    <text evidence="2">The sequence shown here is derived from an EMBL/GenBank/DDBJ whole genome shotgun (WGS) entry which is preliminary data.</text>
</comment>
<evidence type="ECO:0000259" key="1">
    <source>
        <dbReference type="Pfam" id="PF08241"/>
    </source>
</evidence>
<dbReference type="Gene3D" id="3.40.50.150">
    <property type="entry name" value="Vaccinia Virus protein VP39"/>
    <property type="match status" value="1"/>
</dbReference>
<dbReference type="Proteomes" id="UP000253250">
    <property type="component" value="Unassembled WGS sequence"/>
</dbReference>
<keyword evidence="3" id="KW-1185">Reference proteome</keyword>
<gene>
    <name evidence="2" type="ORF">C4900_10505</name>
</gene>
<dbReference type="PANTHER" id="PTHR43591:SF24">
    <property type="entry name" value="2-METHOXY-6-POLYPRENYL-1,4-BENZOQUINOL METHYLASE, MITOCHONDRIAL"/>
    <property type="match status" value="1"/>
</dbReference>
<keyword evidence="2" id="KW-0489">Methyltransferase</keyword>
<dbReference type="AlphaFoldDB" id="A0A368HCU5"/>
<dbReference type="InterPro" id="IPR013216">
    <property type="entry name" value="Methyltransf_11"/>
</dbReference>
<dbReference type="SUPFAM" id="SSF53335">
    <property type="entry name" value="S-adenosyl-L-methionine-dependent methyltransferases"/>
    <property type="match status" value="1"/>
</dbReference>
<dbReference type="GO" id="GO:0032259">
    <property type="term" value="P:methylation"/>
    <property type="evidence" value="ECO:0007669"/>
    <property type="project" value="UniProtKB-KW"/>
</dbReference>
<sequence length="257" mass="27947">MSAMSHDQDVTRQFDDVAAGYENSAVHAEGPDLALFRHAAERLRPGHALDVGCGPGHVALAVAPFCAHVQAVDASPAMLAIAAERARKAGHSHMDIREASATRLPFADAVMDLATCRFSAHHWRDLAAGIREIGRVLRPGAHFILTDSVAPDDPLADTHLQAIEVLRDATHVRNYTVSAWMALLAAHGLAPLRTDHFRIRLMFADWVARAKTPPARIDAIKELLSNAPAEARSRLGVEEDGSFHLDVLTVQCEKRGY</sequence>
<dbReference type="PANTHER" id="PTHR43591">
    <property type="entry name" value="METHYLTRANSFERASE"/>
    <property type="match status" value="1"/>
</dbReference>
<dbReference type="EMBL" id="PSYR01000002">
    <property type="protein sequence ID" value="RCN56265.1"/>
    <property type="molecule type" value="Genomic_DNA"/>
</dbReference>
<dbReference type="InterPro" id="IPR029063">
    <property type="entry name" value="SAM-dependent_MTases_sf"/>
</dbReference>
<dbReference type="GO" id="GO:0008757">
    <property type="term" value="F:S-adenosylmethionine-dependent methyltransferase activity"/>
    <property type="evidence" value="ECO:0007669"/>
    <property type="project" value="InterPro"/>
</dbReference>
<proteinExistence type="predicted"/>
<dbReference type="CDD" id="cd02440">
    <property type="entry name" value="AdoMet_MTases"/>
    <property type="match status" value="1"/>
</dbReference>
<name>A0A368HCU5_9GAMM</name>
<evidence type="ECO:0000313" key="2">
    <source>
        <dbReference type="EMBL" id="RCN56265.1"/>
    </source>
</evidence>
<evidence type="ECO:0000313" key="3">
    <source>
        <dbReference type="Proteomes" id="UP000253250"/>
    </source>
</evidence>